<keyword evidence="13" id="KW-1185">Reference proteome</keyword>
<dbReference type="CDD" id="cd03017">
    <property type="entry name" value="PRX_BCP"/>
    <property type="match status" value="1"/>
</dbReference>
<dbReference type="OrthoDB" id="338622at2759"/>
<dbReference type="GO" id="GO:0045454">
    <property type="term" value="P:cell redox homeostasis"/>
    <property type="evidence" value="ECO:0007669"/>
    <property type="project" value="TreeGrafter"/>
</dbReference>
<accession>A0A8K0UVK4</accession>
<dbReference type="InterPro" id="IPR050924">
    <property type="entry name" value="Peroxiredoxin_BCP/PrxQ"/>
</dbReference>
<dbReference type="PANTHER" id="PTHR42801:SF4">
    <property type="entry name" value="AHPC_TSA FAMILY PROTEIN"/>
    <property type="match status" value="1"/>
</dbReference>
<keyword evidence="2" id="KW-0575">Peroxidase</keyword>
<evidence type="ECO:0000313" key="13">
    <source>
        <dbReference type="Proteomes" id="UP000813824"/>
    </source>
</evidence>
<keyword evidence="3" id="KW-0049">Antioxidant</keyword>
<dbReference type="Proteomes" id="UP000813824">
    <property type="component" value="Unassembled WGS sequence"/>
</dbReference>
<organism evidence="12 13">
    <name type="scientific">Cristinia sonorae</name>
    <dbReference type="NCBI Taxonomy" id="1940300"/>
    <lineage>
        <taxon>Eukaryota</taxon>
        <taxon>Fungi</taxon>
        <taxon>Dikarya</taxon>
        <taxon>Basidiomycota</taxon>
        <taxon>Agaricomycotina</taxon>
        <taxon>Agaricomycetes</taxon>
        <taxon>Agaricomycetidae</taxon>
        <taxon>Agaricales</taxon>
        <taxon>Pleurotineae</taxon>
        <taxon>Stephanosporaceae</taxon>
        <taxon>Cristinia</taxon>
    </lineage>
</organism>
<comment type="similarity">
    <text evidence="8">Belongs to the peroxiredoxin family. BCP/PrxQ subfamily.</text>
</comment>
<dbReference type="Pfam" id="PF00578">
    <property type="entry name" value="AhpC-TSA"/>
    <property type="match status" value="1"/>
</dbReference>
<evidence type="ECO:0000256" key="5">
    <source>
        <dbReference type="ARBA" id="ARBA00023157"/>
    </source>
</evidence>
<feature type="domain" description="Thioredoxin" evidence="11">
    <location>
        <begin position="4"/>
        <end position="155"/>
    </location>
</feature>
<dbReference type="EC" id="1.11.1.24" evidence="1"/>
<dbReference type="GO" id="GO:0008379">
    <property type="term" value="F:thioredoxin peroxidase activity"/>
    <property type="evidence" value="ECO:0007669"/>
    <property type="project" value="TreeGrafter"/>
</dbReference>
<dbReference type="GO" id="GO:0005737">
    <property type="term" value="C:cytoplasm"/>
    <property type="evidence" value="ECO:0007669"/>
    <property type="project" value="TreeGrafter"/>
</dbReference>
<comment type="caution">
    <text evidence="12">The sequence shown here is derived from an EMBL/GenBank/DDBJ whole genome shotgun (WGS) entry which is preliminary data.</text>
</comment>
<evidence type="ECO:0000256" key="10">
    <source>
        <dbReference type="SAM" id="MobiDB-lite"/>
    </source>
</evidence>
<feature type="region of interest" description="Disordered" evidence="10">
    <location>
        <begin position="157"/>
        <end position="204"/>
    </location>
</feature>
<name>A0A8K0UVK4_9AGAR</name>
<dbReference type="Gene3D" id="3.40.30.10">
    <property type="entry name" value="Glutaredoxin"/>
    <property type="match status" value="1"/>
</dbReference>
<keyword evidence="4" id="KW-0560">Oxidoreductase</keyword>
<dbReference type="PROSITE" id="PS51352">
    <property type="entry name" value="THIOREDOXIN_2"/>
    <property type="match status" value="1"/>
</dbReference>
<evidence type="ECO:0000256" key="8">
    <source>
        <dbReference type="ARBA" id="ARBA00038489"/>
    </source>
</evidence>
<evidence type="ECO:0000313" key="12">
    <source>
        <dbReference type="EMBL" id="KAH8104509.1"/>
    </source>
</evidence>
<evidence type="ECO:0000256" key="1">
    <source>
        <dbReference type="ARBA" id="ARBA00013017"/>
    </source>
</evidence>
<proteinExistence type="inferred from homology"/>
<evidence type="ECO:0000256" key="3">
    <source>
        <dbReference type="ARBA" id="ARBA00022862"/>
    </source>
</evidence>
<comment type="catalytic activity">
    <reaction evidence="9">
        <text>a hydroperoxide + [thioredoxin]-dithiol = an alcohol + [thioredoxin]-disulfide + H2O</text>
        <dbReference type="Rhea" id="RHEA:62620"/>
        <dbReference type="Rhea" id="RHEA-COMP:10698"/>
        <dbReference type="Rhea" id="RHEA-COMP:10700"/>
        <dbReference type="ChEBI" id="CHEBI:15377"/>
        <dbReference type="ChEBI" id="CHEBI:29950"/>
        <dbReference type="ChEBI" id="CHEBI:30879"/>
        <dbReference type="ChEBI" id="CHEBI:35924"/>
        <dbReference type="ChEBI" id="CHEBI:50058"/>
        <dbReference type="EC" id="1.11.1.24"/>
    </reaction>
</comment>
<evidence type="ECO:0000256" key="6">
    <source>
        <dbReference type="ARBA" id="ARBA00023284"/>
    </source>
</evidence>
<dbReference type="PANTHER" id="PTHR42801">
    <property type="entry name" value="THIOREDOXIN-DEPENDENT PEROXIDE REDUCTASE"/>
    <property type="match status" value="1"/>
</dbReference>
<dbReference type="AlphaFoldDB" id="A0A8K0UVK4"/>
<evidence type="ECO:0000256" key="7">
    <source>
        <dbReference type="ARBA" id="ARBA00032824"/>
    </source>
</evidence>
<evidence type="ECO:0000256" key="9">
    <source>
        <dbReference type="ARBA" id="ARBA00049091"/>
    </source>
</evidence>
<dbReference type="InterPro" id="IPR013766">
    <property type="entry name" value="Thioredoxin_domain"/>
</dbReference>
<dbReference type="InterPro" id="IPR036249">
    <property type="entry name" value="Thioredoxin-like_sf"/>
</dbReference>
<dbReference type="SUPFAM" id="SSF52833">
    <property type="entry name" value="Thioredoxin-like"/>
    <property type="match status" value="1"/>
</dbReference>
<protein>
    <recommendedName>
        <fullName evidence="1">thioredoxin-dependent peroxiredoxin</fullName>
        <ecNumber evidence="1">1.11.1.24</ecNumber>
    </recommendedName>
    <alternativeName>
        <fullName evidence="7">Thioredoxin peroxidase</fullName>
    </alternativeName>
</protein>
<evidence type="ECO:0000256" key="4">
    <source>
        <dbReference type="ARBA" id="ARBA00023002"/>
    </source>
</evidence>
<evidence type="ECO:0000256" key="2">
    <source>
        <dbReference type="ARBA" id="ARBA00022559"/>
    </source>
</evidence>
<feature type="compositionally biased region" description="Basic and acidic residues" evidence="10">
    <location>
        <begin position="187"/>
        <end position="197"/>
    </location>
</feature>
<gene>
    <name evidence="12" type="ORF">BXZ70DRAFT_921277</name>
</gene>
<sequence>MSNPIIGKQAPTFSLPNYDGQTYEFKPGNGVPTALFFYPSSGTYGCTKEACAFRDAIAEKGVFKSKVNVVGVSSNPVAKQKEFVEKYNLTYPVLSDAKGEARKAYGTSKGLLGLTDSRTTFIIDSKGIVRDLFDSVINYAGHTKFVEKWLDKLQAEEQTGKPATPLAADAIPNESENGAQSPGVPEARTEEVKEESKAAAAVQA</sequence>
<keyword evidence="5" id="KW-1015">Disulfide bond</keyword>
<keyword evidence="6" id="KW-0676">Redox-active center</keyword>
<dbReference type="GO" id="GO:0034599">
    <property type="term" value="P:cellular response to oxidative stress"/>
    <property type="evidence" value="ECO:0007669"/>
    <property type="project" value="TreeGrafter"/>
</dbReference>
<reference evidence="12" key="1">
    <citation type="journal article" date="2021" name="New Phytol.">
        <title>Evolutionary innovations through gain and loss of genes in the ectomycorrhizal Boletales.</title>
        <authorList>
            <person name="Wu G."/>
            <person name="Miyauchi S."/>
            <person name="Morin E."/>
            <person name="Kuo A."/>
            <person name="Drula E."/>
            <person name="Varga T."/>
            <person name="Kohler A."/>
            <person name="Feng B."/>
            <person name="Cao Y."/>
            <person name="Lipzen A."/>
            <person name="Daum C."/>
            <person name="Hundley H."/>
            <person name="Pangilinan J."/>
            <person name="Johnson J."/>
            <person name="Barry K."/>
            <person name="LaButti K."/>
            <person name="Ng V."/>
            <person name="Ahrendt S."/>
            <person name="Min B."/>
            <person name="Choi I.G."/>
            <person name="Park H."/>
            <person name="Plett J.M."/>
            <person name="Magnuson J."/>
            <person name="Spatafora J.W."/>
            <person name="Nagy L.G."/>
            <person name="Henrissat B."/>
            <person name="Grigoriev I.V."/>
            <person name="Yang Z.L."/>
            <person name="Xu J."/>
            <person name="Martin F.M."/>
        </authorList>
    </citation>
    <scope>NUCLEOTIDE SEQUENCE</scope>
    <source>
        <strain evidence="12">KKN 215</strain>
    </source>
</reference>
<evidence type="ECO:0000259" key="11">
    <source>
        <dbReference type="PROSITE" id="PS51352"/>
    </source>
</evidence>
<dbReference type="EMBL" id="JAEVFJ010000005">
    <property type="protein sequence ID" value="KAH8104509.1"/>
    <property type="molecule type" value="Genomic_DNA"/>
</dbReference>
<dbReference type="InterPro" id="IPR000866">
    <property type="entry name" value="AhpC/TSA"/>
</dbReference>